<dbReference type="EnsemblMetazoa" id="AATE012717-RA">
    <property type="protein sequence ID" value="AATE012717-PA.1"/>
    <property type="gene ID" value="AATE012717"/>
</dbReference>
<proteinExistence type="predicted"/>
<dbReference type="AlphaFoldDB" id="A0A182J7A5"/>
<dbReference type="VEuPathDB" id="VectorBase:AATE012717"/>
<sequence length="295" mass="33290">MTSWVTDCRKANIANKMDDGLLLSNDSGFQSDWKSIYHRDALFWASHENHTDSIMRTLVTAISSLSWQFNLSPVIEFTTVETLELLLVRVFQSWLKSTPTVLEELDRHKRAFLKQLPLYTVAVVDIVTKFIEPSIKLDLAALRRAAKADYSAGQNMLSLEFEVIKLLDCECRSSLLLGAVERFSKDYLLPLNVASKEMISQVGIKLLRVVTARRMAIYSSLKTSMKDADAFRRFKSNKLILAGAIVIAMLHLIPGVRHRQSILQQILEPLADECCIQATNLLYLREAIMGVIGGN</sequence>
<evidence type="ECO:0000313" key="1">
    <source>
        <dbReference type="EnsemblMetazoa" id="AATE012717-PA.1"/>
    </source>
</evidence>
<organism evidence="1">
    <name type="scientific">Anopheles atroparvus</name>
    <name type="common">European mosquito</name>
    <dbReference type="NCBI Taxonomy" id="41427"/>
    <lineage>
        <taxon>Eukaryota</taxon>
        <taxon>Metazoa</taxon>
        <taxon>Ecdysozoa</taxon>
        <taxon>Arthropoda</taxon>
        <taxon>Hexapoda</taxon>
        <taxon>Insecta</taxon>
        <taxon>Pterygota</taxon>
        <taxon>Neoptera</taxon>
        <taxon>Endopterygota</taxon>
        <taxon>Diptera</taxon>
        <taxon>Nematocera</taxon>
        <taxon>Culicoidea</taxon>
        <taxon>Culicidae</taxon>
        <taxon>Anophelinae</taxon>
        <taxon>Anopheles</taxon>
    </lineage>
</organism>
<accession>A0A182J7A5</accession>
<name>A0A182J7A5_ANOAO</name>
<reference evidence="1" key="1">
    <citation type="submission" date="2022-08" db="UniProtKB">
        <authorList>
            <consortium name="EnsemblMetazoa"/>
        </authorList>
    </citation>
    <scope>IDENTIFICATION</scope>
    <source>
        <strain evidence="1">EBRO</strain>
    </source>
</reference>
<protein>
    <submittedName>
        <fullName evidence="1">Uncharacterized protein</fullName>
    </submittedName>
</protein>